<protein>
    <submittedName>
        <fullName evidence="3">Uncharacterized protein</fullName>
    </submittedName>
</protein>
<dbReference type="PANTHER" id="PTHR37198">
    <property type="entry name" value="NUCLEOLIN"/>
    <property type="match status" value="1"/>
</dbReference>
<comment type="caution">
    <text evidence="3">The sequence shown here is derived from an EMBL/GenBank/DDBJ whole genome shotgun (WGS) entry which is preliminary data.</text>
</comment>
<dbReference type="AlphaFoldDB" id="A0AAD3P919"/>
<gene>
    <name evidence="3" type="ORF">Nepgr_001741</name>
</gene>
<organism evidence="3 4">
    <name type="scientific">Nepenthes gracilis</name>
    <name type="common">Slender pitcher plant</name>
    <dbReference type="NCBI Taxonomy" id="150966"/>
    <lineage>
        <taxon>Eukaryota</taxon>
        <taxon>Viridiplantae</taxon>
        <taxon>Streptophyta</taxon>
        <taxon>Embryophyta</taxon>
        <taxon>Tracheophyta</taxon>
        <taxon>Spermatophyta</taxon>
        <taxon>Magnoliopsida</taxon>
        <taxon>eudicotyledons</taxon>
        <taxon>Gunneridae</taxon>
        <taxon>Pentapetalae</taxon>
        <taxon>Caryophyllales</taxon>
        <taxon>Nepenthaceae</taxon>
        <taxon>Nepenthes</taxon>
    </lineage>
</organism>
<name>A0AAD3P919_NEPGR</name>
<evidence type="ECO:0000313" key="3">
    <source>
        <dbReference type="EMBL" id="GMG99901.1"/>
    </source>
</evidence>
<dbReference type="PANTHER" id="PTHR37198:SF1">
    <property type="entry name" value="NUCLEOLIN"/>
    <property type="match status" value="1"/>
</dbReference>
<dbReference type="EMBL" id="BSYO01000001">
    <property type="protein sequence ID" value="GMG99901.1"/>
    <property type="molecule type" value="Genomic_DNA"/>
</dbReference>
<keyword evidence="2" id="KW-0472">Membrane</keyword>
<feature type="region of interest" description="Disordered" evidence="1">
    <location>
        <begin position="305"/>
        <end position="324"/>
    </location>
</feature>
<evidence type="ECO:0000256" key="1">
    <source>
        <dbReference type="SAM" id="MobiDB-lite"/>
    </source>
</evidence>
<keyword evidence="4" id="KW-1185">Reference proteome</keyword>
<keyword evidence="2" id="KW-1133">Transmembrane helix</keyword>
<sequence length="582" mass="64897">MEDPAEDWRIQEYSPSEERNISKLRCIWNSGLRLGKKIAVAGILISSTPLVLPPLVAISTLGVAFSVPFGFIFASYACTEKLMNRLLSEPASPPHMLEYLTTINDEEEGKMDRVKLDDGNVEEDREQDYDIEAEEEEFEEDTRRGDEMMIELLDEGDKGFEEDGILPMNGYDLIDIDKDAKDLSENVEVCIKENGYEEDVGEDVEKEEQLPPNSVGEILKGIDEAEEEMSSMKEGSKEMPVDVVCAVVVAAEICGKNDTDVQLGENIAAVALGIGEEYGHKEEFGDREQKLERETKGLVEAIRDDGEAVDNRRKDQELSSQENEGLCANAEELKKPFGNQIVDDKEWLKKGSKGAERANEMGRHEKIKRVGKTEDKRFDNLSAIPKEEKPVESIGSGMEKIRDVKWSNSLNTEKQVEKTSLDGDIGHFIRVEQGPRVEKKLVVHVEKAADHTATNENGAVGQHSFSVGKRPKGMERFSGDIAVGNIDNHGLPISSEISILEPVEIAPEQATNASPKEIWEQIHAVRKIIGYKATLHTSCIEELKALYIFTGVEPPPTMVKETAVLEDIEEKIHFLKSIIGMK</sequence>
<feature type="transmembrane region" description="Helical" evidence="2">
    <location>
        <begin position="55"/>
        <end position="78"/>
    </location>
</feature>
<accession>A0AAD3P919</accession>
<keyword evidence="2" id="KW-0812">Transmembrane</keyword>
<evidence type="ECO:0000313" key="4">
    <source>
        <dbReference type="Proteomes" id="UP001279734"/>
    </source>
</evidence>
<evidence type="ECO:0000256" key="2">
    <source>
        <dbReference type="SAM" id="Phobius"/>
    </source>
</evidence>
<feature type="compositionally biased region" description="Basic and acidic residues" evidence="1">
    <location>
        <begin position="305"/>
        <end position="317"/>
    </location>
</feature>
<reference evidence="3" key="1">
    <citation type="submission" date="2023-05" db="EMBL/GenBank/DDBJ databases">
        <title>Nepenthes gracilis genome sequencing.</title>
        <authorList>
            <person name="Fukushima K."/>
        </authorList>
    </citation>
    <scope>NUCLEOTIDE SEQUENCE</scope>
    <source>
        <strain evidence="3">SING2019-196</strain>
    </source>
</reference>
<dbReference type="Proteomes" id="UP001279734">
    <property type="component" value="Unassembled WGS sequence"/>
</dbReference>
<proteinExistence type="predicted"/>